<evidence type="ECO:0000256" key="1">
    <source>
        <dbReference type="ARBA" id="ARBA00004123"/>
    </source>
</evidence>
<dbReference type="AlphaFoldDB" id="A0A0B2UTL9"/>
<proteinExistence type="inferred from homology"/>
<dbReference type="CDD" id="cd04330">
    <property type="entry name" value="RNAP_III_Rpc25_N"/>
    <property type="match status" value="1"/>
</dbReference>
<evidence type="ECO:0000256" key="4">
    <source>
        <dbReference type="ARBA" id="ARBA00023163"/>
    </source>
</evidence>
<evidence type="ECO:0000256" key="5">
    <source>
        <dbReference type="ARBA" id="ARBA00023242"/>
    </source>
</evidence>
<dbReference type="Pfam" id="PF08292">
    <property type="entry name" value="RNA_pol_Rbc25"/>
    <property type="match status" value="1"/>
</dbReference>
<dbReference type="GO" id="GO:0006384">
    <property type="term" value="P:transcription initiation at RNA polymerase III promoter"/>
    <property type="evidence" value="ECO:0007669"/>
    <property type="project" value="TreeGrafter"/>
</dbReference>
<feature type="domain" description="RNA polymerase Rpb7-like N-terminal" evidence="7">
    <location>
        <begin position="8"/>
        <end position="64"/>
    </location>
</feature>
<dbReference type="Gene3D" id="3.30.1490.120">
    <property type="entry name" value="RNA polymerase Rpb7-like, N-terminal domain"/>
    <property type="match status" value="1"/>
</dbReference>
<dbReference type="InterPro" id="IPR011990">
    <property type="entry name" value="TPR-like_helical_dom_sf"/>
</dbReference>
<dbReference type="Gene3D" id="1.25.40.10">
    <property type="entry name" value="Tetratricopeptide repeat domain"/>
    <property type="match status" value="1"/>
</dbReference>
<keyword evidence="10" id="KW-1185">Reference proteome</keyword>
<dbReference type="Pfam" id="PF03876">
    <property type="entry name" value="SHS2_Rpb7-N"/>
    <property type="match status" value="1"/>
</dbReference>
<dbReference type="SUPFAM" id="SSF50249">
    <property type="entry name" value="Nucleic acid-binding proteins"/>
    <property type="match status" value="1"/>
</dbReference>
<evidence type="ECO:0000313" key="9">
    <source>
        <dbReference type="EMBL" id="KHN74416.1"/>
    </source>
</evidence>
<dbReference type="Pfam" id="PF21033">
    <property type="entry name" value="RMD1-3"/>
    <property type="match status" value="1"/>
</dbReference>
<keyword evidence="5" id="KW-0539">Nucleus</keyword>
<dbReference type="STRING" id="6265.A0A0B2UTL9"/>
<dbReference type="InterPro" id="IPR036898">
    <property type="entry name" value="RNA_pol_Rpb7-like_N_sf"/>
</dbReference>
<protein>
    <submittedName>
        <fullName evidence="9">DNA-directed RNA polymerase III subunit RPC8</fullName>
    </submittedName>
</protein>
<dbReference type="PANTHER" id="PTHR12709">
    <property type="entry name" value="DNA-DIRECTED RNA POLYMERASE II, III"/>
    <property type="match status" value="1"/>
</dbReference>
<evidence type="ECO:0000256" key="2">
    <source>
        <dbReference type="ARBA" id="ARBA00009307"/>
    </source>
</evidence>
<dbReference type="OrthoDB" id="10256606at2759"/>
<dbReference type="InterPro" id="IPR045113">
    <property type="entry name" value="Rpb7-like"/>
</dbReference>
<dbReference type="SUPFAM" id="SSF88798">
    <property type="entry name" value="N-terminal, heterodimerisation domain of RBP7 (RpoE)"/>
    <property type="match status" value="1"/>
</dbReference>
<evidence type="ECO:0000256" key="6">
    <source>
        <dbReference type="SAM" id="MobiDB-lite"/>
    </source>
</evidence>
<dbReference type="FunFam" id="3.30.1490.120:FF:000002">
    <property type="entry name" value="DNA-directed RNA polymerase III subunit RPC8"/>
    <property type="match status" value="1"/>
</dbReference>
<dbReference type="InterPro" id="IPR049039">
    <property type="entry name" value="RMD1-3_a_helical_rpt"/>
</dbReference>
<reference evidence="9 10" key="1">
    <citation type="submission" date="2014-11" db="EMBL/GenBank/DDBJ databases">
        <title>Genetic blueprint of the zoonotic pathogen Toxocara canis.</title>
        <authorList>
            <person name="Zhu X.-Q."/>
            <person name="Korhonen P.K."/>
            <person name="Cai H."/>
            <person name="Young N.D."/>
            <person name="Nejsum P."/>
            <person name="von Samson-Himmelstjerna G."/>
            <person name="Boag P.R."/>
            <person name="Tan P."/>
            <person name="Li Q."/>
            <person name="Min J."/>
            <person name="Yang Y."/>
            <person name="Wang X."/>
            <person name="Fang X."/>
            <person name="Hall R.S."/>
            <person name="Hofmann A."/>
            <person name="Sternberg P.W."/>
            <person name="Jex A.R."/>
            <person name="Gasser R.B."/>
        </authorList>
    </citation>
    <scope>NUCLEOTIDE SEQUENCE [LARGE SCALE GENOMIC DNA]</scope>
    <source>
        <strain evidence="9">PN_DK_2014</strain>
    </source>
</reference>
<dbReference type="Proteomes" id="UP000031036">
    <property type="component" value="Unassembled WGS sequence"/>
</dbReference>
<feature type="region of interest" description="Disordered" evidence="6">
    <location>
        <begin position="427"/>
        <end position="463"/>
    </location>
</feature>
<comment type="similarity">
    <text evidence="2">Belongs to the eukaryotic RPB7/RPC8 RNA polymerase subunit family.</text>
</comment>
<dbReference type="GO" id="GO:0005666">
    <property type="term" value="C:RNA polymerase III complex"/>
    <property type="evidence" value="ECO:0007669"/>
    <property type="project" value="TreeGrafter"/>
</dbReference>
<evidence type="ECO:0000259" key="8">
    <source>
        <dbReference type="Pfam" id="PF08292"/>
    </source>
</evidence>
<keyword evidence="3 9" id="KW-0240">DNA-directed RNA polymerase</keyword>
<evidence type="ECO:0000256" key="3">
    <source>
        <dbReference type="ARBA" id="ARBA00022478"/>
    </source>
</evidence>
<dbReference type="EMBL" id="JPKZ01002916">
    <property type="protein sequence ID" value="KHN74416.1"/>
    <property type="molecule type" value="Genomic_DNA"/>
</dbReference>
<name>A0A0B2UTL9_TOXCA</name>
<dbReference type="Gene3D" id="2.40.50.140">
    <property type="entry name" value="Nucleic acid-binding proteins"/>
    <property type="match status" value="1"/>
</dbReference>
<dbReference type="InterPro" id="IPR013238">
    <property type="entry name" value="RNA_pol_III_Rbc25"/>
</dbReference>
<dbReference type="PANTHER" id="PTHR12709:SF1">
    <property type="entry name" value="DNA-DIRECTED RNA POLYMERASE III SUBUNIT RPC8"/>
    <property type="match status" value="1"/>
</dbReference>
<feature type="domain" description="RNA polymerase III subunit Rpc25" evidence="8">
    <location>
        <begin position="83"/>
        <end position="191"/>
    </location>
</feature>
<evidence type="ECO:0000313" key="10">
    <source>
        <dbReference type="Proteomes" id="UP000031036"/>
    </source>
</evidence>
<gene>
    <name evidence="9" type="primary">POLR3H</name>
    <name evidence="9" type="ORF">Tcan_15862</name>
</gene>
<organism evidence="9 10">
    <name type="scientific">Toxocara canis</name>
    <name type="common">Canine roundworm</name>
    <dbReference type="NCBI Taxonomy" id="6265"/>
    <lineage>
        <taxon>Eukaryota</taxon>
        <taxon>Metazoa</taxon>
        <taxon>Ecdysozoa</taxon>
        <taxon>Nematoda</taxon>
        <taxon>Chromadorea</taxon>
        <taxon>Rhabditida</taxon>
        <taxon>Spirurina</taxon>
        <taxon>Ascaridomorpha</taxon>
        <taxon>Ascaridoidea</taxon>
        <taxon>Toxocaridae</taxon>
        <taxon>Toxocara</taxon>
    </lineage>
</organism>
<dbReference type="SUPFAM" id="SSF48452">
    <property type="entry name" value="TPR-like"/>
    <property type="match status" value="1"/>
</dbReference>
<accession>A0A0B2UTL9</accession>
<evidence type="ECO:0000259" key="7">
    <source>
        <dbReference type="Pfam" id="PF03876"/>
    </source>
</evidence>
<comment type="caution">
    <text evidence="9">The sequence shown here is derived from an EMBL/GenBank/DDBJ whole genome shotgun (WGS) entry which is preliminary data.</text>
</comment>
<dbReference type="InterPro" id="IPR005576">
    <property type="entry name" value="Rpb7-like_N"/>
</dbReference>
<comment type="subcellular location">
    <subcellularLocation>
        <location evidence="1">Nucleus</location>
    </subcellularLocation>
</comment>
<sequence>MFVLALMEDTVRIQPHNFGMPFEEVLMKRLNARLTNKIVPDLGLCLFVYDLIEVGVSYVLPGDGSTHTRVKFRFVVFRPFVDEVIEAKILSCNTEGLTLSLTFFEDILIPSHRLPQRSVYEEEEQVWYWEYPSEDGQPPAKLYMDPGKVVRFRVVENIFRDVDPDTSEDEKKKEKSYEIIGSMSETGLGCVFAEIDEYLEEYEGDKAYEAAKKLMMGGQFDEVGLCYRLAQACYIRSNNCYKNVEQRKAILSEAHEACKKAYELDARNANVLKWCSIVTGSLAEITNGREKIELGCEFKGYLDKAMKVAPDSSIYHMRGRFAYEVASMSQMEREASTAMLGTSPSFSYDGALENLFKAEELNPGELENLLYIAKCFLAKGKNLEAYHYLMRMNANIAVDEADEMMLVEAKNLLNIISSNGFEIEKQSTKENSVIGSDEEEEDERLSVSIEEADRSDNGEMPCA</sequence>
<dbReference type="InterPro" id="IPR012340">
    <property type="entry name" value="NA-bd_OB-fold"/>
</dbReference>
<keyword evidence="4" id="KW-0804">Transcription</keyword>